<gene>
    <name evidence="1" type="ORF">IHE45_14G140200</name>
</gene>
<protein>
    <submittedName>
        <fullName evidence="1">MADS box transcription factor domain-containing protein</fullName>
    </submittedName>
</protein>
<dbReference type="Proteomes" id="UP000827976">
    <property type="component" value="Chromosome 14"/>
</dbReference>
<evidence type="ECO:0000313" key="1">
    <source>
        <dbReference type="EMBL" id="KAH7664747.1"/>
    </source>
</evidence>
<name>A0ACB7UVF6_DIOAL</name>
<sequence length="280" mass="31861">MARKKVKLAWISNESARKATFKKRRKGLMKKVRELSVLCDVKVCALVYAPNESQPVDVWPSEPEAMRLVQRFKSIPEMEKSKKMMNQESFLRQRITKLQEQLQKQEKDNREMETSVFLYRALAAGGSVLQCMNVQDVTSLAWLVEMKIKVVQERLDLLLTKARMPLKVEQQEVEKVVITGTTTAASAPAPALAMGLNLEEFQAQDWFMRAMMGNQYHPPPPPPVNAPPPPPPPHPHRQDQGNVNMASSFMGDLGLNLMQMQQPYVNDHYGDSFLDSLFSH</sequence>
<keyword evidence="2" id="KW-1185">Reference proteome</keyword>
<reference evidence="2" key="1">
    <citation type="journal article" date="2022" name="Nat. Commun.">
        <title>Chromosome evolution and the genetic basis of agronomically important traits in greater yam.</title>
        <authorList>
            <person name="Bredeson J.V."/>
            <person name="Lyons J.B."/>
            <person name="Oniyinde I.O."/>
            <person name="Okereke N.R."/>
            <person name="Kolade O."/>
            <person name="Nnabue I."/>
            <person name="Nwadili C.O."/>
            <person name="Hribova E."/>
            <person name="Parker M."/>
            <person name="Nwogha J."/>
            <person name="Shu S."/>
            <person name="Carlson J."/>
            <person name="Kariba R."/>
            <person name="Muthemba S."/>
            <person name="Knop K."/>
            <person name="Barton G.J."/>
            <person name="Sherwood A.V."/>
            <person name="Lopez-Montes A."/>
            <person name="Asiedu R."/>
            <person name="Jamnadass R."/>
            <person name="Muchugi A."/>
            <person name="Goodstein D."/>
            <person name="Egesi C.N."/>
            <person name="Featherston J."/>
            <person name="Asfaw A."/>
            <person name="Simpson G.G."/>
            <person name="Dolezel J."/>
            <person name="Hendre P.S."/>
            <person name="Van Deynze A."/>
            <person name="Kumar P.L."/>
            <person name="Obidiegwu J.E."/>
            <person name="Bhattacharjee R."/>
            <person name="Rokhsar D.S."/>
        </authorList>
    </citation>
    <scope>NUCLEOTIDE SEQUENCE [LARGE SCALE GENOMIC DNA]</scope>
    <source>
        <strain evidence="2">cv. TDa95/00328</strain>
    </source>
</reference>
<proteinExistence type="predicted"/>
<organism evidence="1 2">
    <name type="scientific">Dioscorea alata</name>
    <name type="common">Purple yam</name>
    <dbReference type="NCBI Taxonomy" id="55571"/>
    <lineage>
        <taxon>Eukaryota</taxon>
        <taxon>Viridiplantae</taxon>
        <taxon>Streptophyta</taxon>
        <taxon>Embryophyta</taxon>
        <taxon>Tracheophyta</taxon>
        <taxon>Spermatophyta</taxon>
        <taxon>Magnoliopsida</taxon>
        <taxon>Liliopsida</taxon>
        <taxon>Dioscoreales</taxon>
        <taxon>Dioscoreaceae</taxon>
        <taxon>Dioscorea</taxon>
    </lineage>
</organism>
<dbReference type="EMBL" id="CM037024">
    <property type="protein sequence ID" value="KAH7664747.1"/>
    <property type="molecule type" value="Genomic_DNA"/>
</dbReference>
<accession>A0ACB7UVF6</accession>
<evidence type="ECO:0000313" key="2">
    <source>
        <dbReference type="Proteomes" id="UP000827976"/>
    </source>
</evidence>
<comment type="caution">
    <text evidence="1">The sequence shown here is derived from an EMBL/GenBank/DDBJ whole genome shotgun (WGS) entry which is preliminary data.</text>
</comment>